<keyword evidence="5 13" id="KW-0812">Transmembrane</keyword>
<name>A0A2K9D807_9MICO</name>
<dbReference type="KEGG" id="mhos:CXR34_01425"/>
<evidence type="ECO:0000256" key="1">
    <source>
        <dbReference type="ARBA" id="ARBA00004429"/>
    </source>
</evidence>
<dbReference type="Pfam" id="PF12704">
    <property type="entry name" value="MacB_PCD"/>
    <property type="match status" value="1"/>
</dbReference>
<evidence type="ECO:0000256" key="8">
    <source>
        <dbReference type="ARBA" id="ARBA00022989"/>
    </source>
</evidence>
<feature type="region of interest" description="Disordered" evidence="12">
    <location>
        <begin position="1"/>
        <end position="28"/>
    </location>
</feature>
<dbReference type="GO" id="GO:0005886">
    <property type="term" value="C:plasma membrane"/>
    <property type="evidence" value="ECO:0007669"/>
    <property type="project" value="UniProtKB-SubCell"/>
</dbReference>
<dbReference type="PANTHER" id="PTHR24220:SF86">
    <property type="entry name" value="ABC TRANSPORTER ABCH.1"/>
    <property type="match status" value="1"/>
</dbReference>
<dbReference type="InterPro" id="IPR003838">
    <property type="entry name" value="ABC3_permease_C"/>
</dbReference>
<evidence type="ECO:0000256" key="13">
    <source>
        <dbReference type="SAM" id="Phobius"/>
    </source>
</evidence>
<evidence type="ECO:0000313" key="15">
    <source>
        <dbReference type="EMBL" id="AUG28251.1"/>
    </source>
</evidence>
<dbReference type="InterPro" id="IPR017911">
    <property type="entry name" value="MacB-like_ATP-bd"/>
</dbReference>
<comment type="similarity">
    <text evidence="10">Belongs to the ABC-4 integral membrane protein family.</text>
</comment>
<evidence type="ECO:0000256" key="12">
    <source>
        <dbReference type="SAM" id="MobiDB-lite"/>
    </source>
</evidence>
<feature type="transmembrane region" description="Helical" evidence="13">
    <location>
        <begin position="642"/>
        <end position="666"/>
    </location>
</feature>
<dbReference type="EMBL" id="CP025299">
    <property type="protein sequence ID" value="AUG28251.1"/>
    <property type="molecule type" value="Genomic_DNA"/>
</dbReference>
<keyword evidence="4" id="KW-0997">Cell inner membrane</keyword>
<keyword evidence="7" id="KW-0067">ATP-binding</keyword>
<comment type="subcellular location">
    <subcellularLocation>
        <location evidence="1">Cell inner membrane</location>
        <topology evidence="1">Multi-pass membrane protein</topology>
    </subcellularLocation>
</comment>
<dbReference type="SMART" id="SM00382">
    <property type="entry name" value="AAA"/>
    <property type="match status" value="1"/>
</dbReference>
<evidence type="ECO:0000313" key="16">
    <source>
        <dbReference type="Proteomes" id="UP000233276"/>
    </source>
</evidence>
<dbReference type="CDD" id="cd03255">
    <property type="entry name" value="ABC_MJ0796_LolCDE_FtsE"/>
    <property type="match status" value="1"/>
</dbReference>
<dbReference type="AlphaFoldDB" id="A0A2K9D807"/>
<dbReference type="Proteomes" id="UP000233276">
    <property type="component" value="Chromosome"/>
</dbReference>
<evidence type="ECO:0000256" key="4">
    <source>
        <dbReference type="ARBA" id="ARBA00022519"/>
    </source>
</evidence>
<evidence type="ECO:0000256" key="5">
    <source>
        <dbReference type="ARBA" id="ARBA00022692"/>
    </source>
</evidence>
<evidence type="ECO:0000256" key="3">
    <source>
        <dbReference type="ARBA" id="ARBA00022475"/>
    </source>
</evidence>
<dbReference type="Pfam" id="PF02687">
    <property type="entry name" value="FtsX"/>
    <property type="match status" value="1"/>
</dbReference>
<keyword evidence="6" id="KW-0547">Nucleotide-binding</keyword>
<dbReference type="PROSITE" id="PS50893">
    <property type="entry name" value="ABC_TRANSPORTER_2"/>
    <property type="match status" value="1"/>
</dbReference>
<keyword evidence="2" id="KW-0813">Transport</keyword>
<dbReference type="PANTHER" id="PTHR24220">
    <property type="entry name" value="IMPORT ATP-BINDING PROTEIN"/>
    <property type="match status" value="1"/>
</dbReference>
<evidence type="ECO:0000256" key="2">
    <source>
        <dbReference type="ARBA" id="ARBA00022448"/>
    </source>
</evidence>
<dbReference type="GO" id="GO:0005524">
    <property type="term" value="F:ATP binding"/>
    <property type="evidence" value="ECO:0007669"/>
    <property type="project" value="UniProtKB-KW"/>
</dbReference>
<evidence type="ECO:0000256" key="11">
    <source>
        <dbReference type="ARBA" id="ARBA00038388"/>
    </source>
</evidence>
<dbReference type="Pfam" id="PF00005">
    <property type="entry name" value="ABC_tran"/>
    <property type="match status" value="1"/>
</dbReference>
<dbReference type="Gene3D" id="3.40.50.300">
    <property type="entry name" value="P-loop containing nucleotide triphosphate hydrolases"/>
    <property type="match status" value="1"/>
</dbReference>
<sequence>MGRGGSERSASRRHAAGDAGMSGSGAPGRAPLLRLRGVGRSFGGFGGSGGSVQALRDVSFDVYEGEFVAIVGPSGAGKSTLLNVLGLLDEPDAGEYVVDGVDVRSLSERQRDALRSRAIGFVFQASHIMGDATAAENAALGLRVQSVSLARRRVEVALALERLGLLSRAGALGRNLSGGERQRVAIARAIATSPRLILADEPTGALDSANSRRLLDYLRSLNEAGTTIVMITHDERVAAQAGRRFRLSDGRLTDAEPVDDDPFRLRPDAGPDGPPPEARAGRLRRGVRTVVDETLEAVSHHANAPVRALLLLLAFLLGTAGLVASLGISQSAAAQVSQRITTAGLDEITVEPTGSTLEDIDRDLSRIRLLDGVEEAGFSAAITSGDATVTALAQSPRLGQDRFTGNVVIADAAYLDAQGIEVSPAHAAALLDNDWAGPVAILGADAAARLGVVGSGSTQRIWIDDVAVDIVGVVSAPGRDSGVAGGVIASAALYDTVHHGAPQLLVRTRVGSPAPVAEAIPLSLDPGNPAAVRVSTVADLRRLRTGVGEDLATLIGVSSVVLLALASLSAATAMYLSVRSRAPEIALRRAIGSSRSAIWRMFTLEGAVIGAAGGIAGGAVGILTLLVTAAIQGWVPVLDPTLPAVGLLLGTVTGVVSATYPALAAARANPAEAIRG</sequence>
<evidence type="ECO:0000259" key="14">
    <source>
        <dbReference type="PROSITE" id="PS50893"/>
    </source>
</evidence>
<dbReference type="InterPro" id="IPR003593">
    <property type="entry name" value="AAA+_ATPase"/>
</dbReference>
<protein>
    <recommendedName>
        <fullName evidence="14">ABC transporter domain-containing protein</fullName>
    </recommendedName>
</protein>
<dbReference type="InterPro" id="IPR017871">
    <property type="entry name" value="ABC_transporter-like_CS"/>
</dbReference>
<dbReference type="InterPro" id="IPR003439">
    <property type="entry name" value="ABC_transporter-like_ATP-bd"/>
</dbReference>
<dbReference type="SUPFAM" id="SSF52540">
    <property type="entry name" value="P-loop containing nucleoside triphosphate hydrolases"/>
    <property type="match status" value="1"/>
</dbReference>
<dbReference type="GO" id="GO:0022857">
    <property type="term" value="F:transmembrane transporter activity"/>
    <property type="evidence" value="ECO:0007669"/>
    <property type="project" value="TreeGrafter"/>
</dbReference>
<dbReference type="PROSITE" id="PS00211">
    <property type="entry name" value="ABC_TRANSPORTER_1"/>
    <property type="match status" value="1"/>
</dbReference>
<feature type="transmembrane region" description="Helical" evidence="13">
    <location>
        <begin position="551"/>
        <end position="576"/>
    </location>
</feature>
<dbReference type="InterPro" id="IPR027417">
    <property type="entry name" value="P-loop_NTPase"/>
</dbReference>
<evidence type="ECO:0000256" key="10">
    <source>
        <dbReference type="ARBA" id="ARBA00038076"/>
    </source>
</evidence>
<organism evidence="15 16">
    <name type="scientific">Microbacterium hominis</name>
    <dbReference type="NCBI Taxonomy" id="162426"/>
    <lineage>
        <taxon>Bacteria</taxon>
        <taxon>Bacillati</taxon>
        <taxon>Actinomycetota</taxon>
        <taxon>Actinomycetes</taxon>
        <taxon>Micrococcales</taxon>
        <taxon>Microbacteriaceae</taxon>
        <taxon>Microbacterium</taxon>
    </lineage>
</organism>
<feature type="compositionally biased region" description="Basic and acidic residues" evidence="12">
    <location>
        <begin position="1"/>
        <end position="10"/>
    </location>
</feature>
<reference evidence="15 16" key="1">
    <citation type="submission" date="2017-12" db="EMBL/GenBank/DDBJ databases">
        <title>Isolation and characterization of estrogens degradatiion strain Microbacterium hominis SJTG1.</title>
        <authorList>
            <person name="Xiong W."/>
            <person name="Yin C."/>
            <person name="Zheng D."/>
            <person name="Liang R."/>
        </authorList>
    </citation>
    <scope>NUCLEOTIDE SEQUENCE [LARGE SCALE GENOMIC DNA]</scope>
    <source>
        <strain evidence="15 16">SJTG1</strain>
    </source>
</reference>
<dbReference type="InterPro" id="IPR025857">
    <property type="entry name" value="MacB_PCD"/>
</dbReference>
<proteinExistence type="inferred from homology"/>
<feature type="region of interest" description="Disordered" evidence="12">
    <location>
        <begin position="249"/>
        <end position="282"/>
    </location>
</feature>
<feature type="domain" description="ABC transporter" evidence="14">
    <location>
        <begin position="33"/>
        <end position="275"/>
    </location>
</feature>
<comment type="similarity">
    <text evidence="11">Belongs to the ABC transporter superfamily. Macrolide exporter (TC 3.A.1.122) family.</text>
</comment>
<evidence type="ECO:0000256" key="7">
    <source>
        <dbReference type="ARBA" id="ARBA00022840"/>
    </source>
</evidence>
<evidence type="ECO:0000256" key="6">
    <source>
        <dbReference type="ARBA" id="ARBA00022741"/>
    </source>
</evidence>
<gene>
    <name evidence="15" type="ORF">CXR34_01425</name>
</gene>
<accession>A0A2K9D807</accession>
<dbReference type="InterPro" id="IPR015854">
    <property type="entry name" value="ABC_transpr_LolD-like"/>
</dbReference>
<feature type="transmembrane region" description="Helical" evidence="13">
    <location>
        <begin position="597"/>
        <end position="630"/>
    </location>
</feature>
<keyword evidence="3" id="KW-1003">Cell membrane</keyword>
<evidence type="ECO:0000256" key="9">
    <source>
        <dbReference type="ARBA" id="ARBA00023136"/>
    </source>
</evidence>
<keyword evidence="9 13" id="KW-0472">Membrane</keyword>
<dbReference type="GO" id="GO:0016887">
    <property type="term" value="F:ATP hydrolysis activity"/>
    <property type="evidence" value="ECO:0007669"/>
    <property type="project" value="InterPro"/>
</dbReference>
<keyword evidence="8 13" id="KW-1133">Transmembrane helix</keyword>